<dbReference type="Pfam" id="PF16486">
    <property type="entry name" value="ArgoN"/>
    <property type="match status" value="1"/>
</dbReference>
<proteinExistence type="predicted"/>
<feature type="domain" description="PAZ" evidence="4">
    <location>
        <begin position="398"/>
        <end position="513"/>
    </location>
</feature>
<protein>
    <submittedName>
        <fullName evidence="6">Uncharacterized protein</fullName>
    </submittedName>
</protein>
<keyword evidence="1" id="KW-0862">Zinc</keyword>
<dbReference type="Pfam" id="PF02170">
    <property type="entry name" value="PAZ"/>
    <property type="match status" value="1"/>
</dbReference>
<evidence type="ECO:0000259" key="3">
    <source>
        <dbReference type="PROSITE" id="PS50158"/>
    </source>
</evidence>
<feature type="compositionally biased region" description="Low complexity" evidence="2">
    <location>
        <begin position="1"/>
        <end position="13"/>
    </location>
</feature>
<keyword evidence="1" id="KW-0479">Metal-binding</keyword>
<dbReference type="GO" id="GO:0034587">
    <property type="term" value="P:piRNA processing"/>
    <property type="evidence" value="ECO:0007669"/>
    <property type="project" value="UniProtKB-ARBA"/>
</dbReference>
<feature type="domain" description="CCHC-type" evidence="3">
    <location>
        <begin position="30"/>
        <end position="45"/>
    </location>
</feature>
<dbReference type="InterPro" id="IPR036875">
    <property type="entry name" value="Znf_CCHC_sf"/>
</dbReference>
<feature type="compositionally biased region" description="Basic and acidic residues" evidence="2">
    <location>
        <begin position="90"/>
        <end position="109"/>
    </location>
</feature>
<dbReference type="Pfam" id="PF00098">
    <property type="entry name" value="zf-CCHC"/>
    <property type="match status" value="2"/>
</dbReference>
<feature type="compositionally biased region" description="Gly residues" evidence="2">
    <location>
        <begin position="14"/>
        <end position="27"/>
    </location>
</feature>
<dbReference type="SMART" id="SM00343">
    <property type="entry name" value="ZnF_C2HC"/>
    <property type="match status" value="2"/>
</dbReference>
<evidence type="ECO:0000259" key="4">
    <source>
        <dbReference type="PROSITE" id="PS50821"/>
    </source>
</evidence>
<evidence type="ECO:0000313" key="6">
    <source>
        <dbReference type="EMBL" id="CAD7638335.1"/>
    </source>
</evidence>
<dbReference type="SUPFAM" id="SSF101690">
    <property type="entry name" value="PAZ domain"/>
    <property type="match status" value="1"/>
</dbReference>
<dbReference type="GO" id="GO:0003723">
    <property type="term" value="F:RNA binding"/>
    <property type="evidence" value="ECO:0007669"/>
    <property type="project" value="InterPro"/>
</dbReference>
<dbReference type="GO" id="GO:0008270">
    <property type="term" value="F:zinc ion binding"/>
    <property type="evidence" value="ECO:0007669"/>
    <property type="project" value="UniProtKB-KW"/>
</dbReference>
<dbReference type="EMBL" id="OC875274">
    <property type="protein sequence ID" value="CAD7638335.1"/>
    <property type="molecule type" value="Genomic_DNA"/>
</dbReference>
<dbReference type="CDD" id="cd02846">
    <property type="entry name" value="PAZ_argonaute_like"/>
    <property type="match status" value="1"/>
</dbReference>
<dbReference type="AlphaFoldDB" id="A0A7R9QBS9"/>
<feature type="compositionally biased region" description="Basic and acidic residues" evidence="2">
    <location>
        <begin position="133"/>
        <end position="146"/>
    </location>
</feature>
<evidence type="ECO:0000256" key="2">
    <source>
        <dbReference type="SAM" id="MobiDB-lite"/>
    </source>
</evidence>
<dbReference type="PROSITE" id="PS50822">
    <property type="entry name" value="PIWI"/>
    <property type="match status" value="1"/>
</dbReference>
<dbReference type="PANTHER" id="PTHR22891">
    <property type="entry name" value="EUKARYOTIC TRANSLATION INITIATION FACTOR 2C"/>
    <property type="match status" value="1"/>
</dbReference>
<dbReference type="Pfam" id="PF16488">
    <property type="entry name" value="ArgoL2"/>
    <property type="match status" value="1"/>
</dbReference>
<dbReference type="InterPro" id="IPR003100">
    <property type="entry name" value="PAZ_dom"/>
</dbReference>
<evidence type="ECO:0000256" key="1">
    <source>
        <dbReference type="PROSITE-ProRule" id="PRU00047"/>
    </source>
</evidence>
<dbReference type="SMART" id="SM00949">
    <property type="entry name" value="PAZ"/>
    <property type="match status" value="1"/>
</dbReference>
<name>A0A7R9QBS9_9ACAR</name>
<feature type="compositionally biased region" description="Gly residues" evidence="2">
    <location>
        <begin position="52"/>
        <end position="64"/>
    </location>
</feature>
<dbReference type="InterPro" id="IPR001878">
    <property type="entry name" value="Znf_CCHC"/>
</dbReference>
<sequence length="832" mass="92943">MSAKKGYSQSGSYSGDGGGGRSGGSGGNMCFNCGKSGHMSRECPEPDKRRTGSGGRSGGDGSGGNRRQVTCHKCGQLGHISPQCPQQRAGGDRRGDHSTSTRGAGDCHRALPFTSGRPTQPPQQQQQQQRSPRSKEIPYIPDERPSKASAQFVRRPDTGAKGTRIQLIANHFRLIIEDIVVNHYHVEFECGARTLGQAVASGGGDAGADRESKNKVRKLRQKENRQVFREFMSNQPQLFRDPQTGDQLLPVFDGNSNFYTKGRLSQDENTCTIQVAIDGSNPVNVNVTIKYTQPIDLSTINLYYDGQSDTVPREAMQALDIILRYGPTSDRIPIGNSLYPKWDESNPMYARVNIDNAGPDSVGYKQVVFGHYQSTRLTKIGPTILVDRSATAFFTGGSLMDFMYKMKRQLEQRMRNASETKLFEILAKECKGLRVYTHHLSYRRSYTIKDLSRFPPDRQTFEIDENGRKRQVSVKDYFKSQYKKDITDTGLPCLIPQANKPIYLPIEMCTLHPDQPVSRAKLDPFSTSKMVRACGSQSPVERFDAIEEAVRTINETSAPYLNEFSLSIDTRPVQVPGRVLTKPDIKGLDRDANKTMHNPIPLERWVCVNLCAYNVSREAYDSFIRGLMGKYAHDVGMTVSRPAKLWEYDRQTPSDIAEMFRCAKQDCPRLQMIMFIIHDTDDLIHANIKFEAECHQGIVTQCVLAKNVKTPKGGLQSNLLLKINTKLGGVNRILESNVEKPEVLRKDNYRVMFIGADVTHPAPADKLETSVAACVGSIDTDYCTYSASIRAQERTTKAQAVEMIKDFDGMIAELLAEYKGAQKGFPNHIIYY</sequence>
<keyword evidence="7" id="KW-1185">Reference proteome</keyword>
<dbReference type="Proteomes" id="UP000759131">
    <property type="component" value="Unassembled WGS sequence"/>
</dbReference>
<evidence type="ECO:0000313" key="7">
    <source>
        <dbReference type="Proteomes" id="UP000759131"/>
    </source>
</evidence>
<reference evidence="6" key="1">
    <citation type="submission" date="2020-11" db="EMBL/GenBank/DDBJ databases">
        <authorList>
            <person name="Tran Van P."/>
        </authorList>
    </citation>
    <scope>NUCLEOTIDE SEQUENCE</scope>
</reference>
<dbReference type="InterPro" id="IPR012337">
    <property type="entry name" value="RNaseH-like_sf"/>
</dbReference>
<dbReference type="InterPro" id="IPR036085">
    <property type="entry name" value="PAZ_dom_sf"/>
</dbReference>
<organism evidence="6">
    <name type="scientific">Medioppia subpectinata</name>
    <dbReference type="NCBI Taxonomy" id="1979941"/>
    <lineage>
        <taxon>Eukaryota</taxon>
        <taxon>Metazoa</taxon>
        <taxon>Ecdysozoa</taxon>
        <taxon>Arthropoda</taxon>
        <taxon>Chelicerata</taxon>
        <taxon>Arachnida</taxon>
        <taxon>Acari</taxon>
        <taxon>Acariformes</taxon>
        <taxon>Sarcoptiformes</taxon>
        <taxon>Oribatida</taxon>
        <taxon>Brachypylina</taxon>
        <taxon>Oppioidea</taxon>
        <taxon>Oppiidae</taxon>
        <taxon>Medioppia</taxon>
    </lineage>
</organism>
<feature type="non-terminal residue" evidence="6">
    <location>
        <position position="1"/>
    </location>
</feature>
<dbReference type="SUPFAM" id="SSF53098">
    <property type="entry name" value="Ribonuclease H-like"/>
    <property type="match status" value="1"/>
</dbReference>
<dbReference type="Gene3D" id="4.10.60.10">
    <property type="entry name" value="Zinc finger, CCHC-type"/>
    <property type="match status" value="2"/>
</dbReference>
<dbReference type="Gene3D" id="3.40.50.2300">
    <property type="match status" value="1"/>
</dbReference>
<dbReference type="OrthoDB" id="6496092at2759"/>
<keyword evidence="1" id="KW-0863">Zinc-finger</keyword>
<accession>A0A7R9QBS9</accession>
<evidence type="ECO:0000259" key="5">
    <source>
        <dbReference type="PROSITE" id="PS50822"/>
    </source>
</evidence>
<dbReference type="SUPFAM" id="SSF57756">
    <property type="entry name" value="Retrovirus zinc finger-like domains"/>
    <property type="match status" value="1"/>
</dbReference>
<dbReference type="Gene3D" id="2.170.260.10">
    <property type="entry name" value="paz domain"/>
    <property type="match status" value="1"/>
</dbReference>
<dbReference type="PROSITE" id="PS50821">
    <property type="entry name" value="PAZ"/>
    <property type="match status" value="1"/>
</dbReference>
<dbReference type="InterPro" id="IPR032472">
    <property type="entry name" value="ArgoL2"/>
</dbReference>
<dbReference type="InterPro" id="IPR036397">
    <property type="entry name" value="RNaseH_sf"/>
</dbReference>
<feature type="compositionally biased region" description="Basic and acidic residues" evidence="2">
    <location>
        <begin position="39"/>
        <end position="50"/>
    </location>
</feature>
<dbReference type="EMBL" id="CAJPIZ010020699">
    <property type="protein sequence ID" value="CAG2117381.1"/>
    <property type="molecule type" value="Genomic_DNA"/>
</dbReference>
<dbReference type="Pfam" id="PF02171">
    <property type="entry name" value="Piwi"/>
    <property type="match status" value="1"/>
</dbReference>
<feature type="region of interest" description="Disordered" evidence="2">
    <location>
        <begin position="1"/>
        <end position="157"/>
    </location>
</feature>
<dbReference type="Gene3D" id="3.30.420.10">
    <property type="entry name" value="Ribonuclease H-like superfamily/Ribonuclease H"/>
    <property type="match status" value="1"/>
</dbReference>
<dbReference type="InterPro" id="IPR003165">
    <property type="entry name" value="Piwi"/>
</dbReference>
<dbReference type="PROSITE" id="PS50158">
    <property type="entry name" value="ZF_CCHC"/>
    <property type="match status" value="2"/>
</dbReference>
<gene>
    <name evidence="6" type="ORF">OSB1V03_LOCUS17334</name>
</gene>
<feature type="domain" description="CCHC-type" evidence="3">
    <location>
        <begin position="71"/>
        <end position="86"/>
    </location>
</feature>
<dbReference type="InterPro" id="IPR032474">
    <property type="entry name" value="Argonaute_N"/>
</dbReference>
<feature type="domain" description="Piwi" evidence="5">
    <location>
        <begin position="672"/>
        <end position="832"/>
    </location>
</feature>